<dbReference type="InterPro" id="IPR058287">
    <property type="entry name" value="DUF7981"/>
</dbReference>
<dbReference type="HOGENOM" id="CLU_184943_1_0_2"/>
<feature type="domain" description="DUF7981" evidence="2">
    <location>
        <begin position="1"/>
        <end position="62"/>
    </location>
</feature>
<proteinExistence type="predicted"/>
<dbReference type="Proteomes" id="UP000019024">
    <property type="component" value="Chromosome"/>
</dbReference>
<protein>
    <recommendedName>
        <fullName evidence="2">DUF7981 domain-containing protein</fullName>
    </recommendedName>
</protein>
<dbReference type="RefSeq" id="WP_049953435.1">
    <property type="nucleotide sequence ID" value="NZ_CP007055.1"/>
</dbReference>
<feature type="transmembrane region" description="Helical" evidence="1">
    <location>
        <begin position="35"/>
        <end position="57"/>
    </location>
</feature>
<evidence type="ECO:0000313" key="4">
    <source>
        <dbReference type="Proteomes" id="UP000019024"/>
    </source>
</evidence>
<keyword evidence="1" id="KW-0472">Membrane</keyword>
<keyword evidence="4" id="KW-1185">Reference proteome</keyword>
<accession>W0JNL0</accession>
<dbReference type="KEGG" id="hlr:HALLA_16695"/>
<evidence type="ECO:0000256" key="1">
    <source>
        <dbReference type="SAM" id="Phobius"/>
    </source>
</evidence>
<keyword evidence="1" id="KW-0812">Transmembrane</keyword>
<evidence type="ECO:0000259" key="2">
    <source>
        <dbReference type="Pfam" id="PF25938"/>
    </source>
</evidence>
<reference evidence="3 4" key="1">
    <citation type="submission" date="2014-01" db="EMBL/GenBank/DDBJ databases">
        <authorList>
            <consortium name="DOE Joint Genome Institute"/>
            <person name="Anderson I."/>
            <person name="Huntemann M."/>
            <person name="Han J."/>
            <person name="Chen A."/>
            <person name="Kyrpides N."/>
            <person name="Mavromatis K."/>
            <person name="Markowitz V."/>
            <person name="Palaniappan K."/>
            <person name="Ivanova N."/>
            <person name="Schaumberg A."/>
            <person name="Pati A."/>
            <person name="Liolios K."/>
            <person name="Nordberg H.P."/>
            <person name="Cantor M.N."/>
            <person name="Hua S.X."/>
            <person name="Woyke T."/>
        </authorList>
    </citation>
    <scope>NUCLEOTIDE SEQUENCE [LARGE SCALE GENOMIC DNA]</scope>
    <source>
        <strain evidence="3 4">XH-48</strain>
    </source>
</reference>
<dbReference type="EMBL" id="CP007055">
    <property type="protein sequence ID" value="AHG00194.1"/>
    <property type="molecule type" value="Genomic_DNA"/>
</dbReference>
<dbReference type="OrthoDB" id="307419at2157"/>
<gene>
    <name evidence="3" type="ORF">HALLA_16695</name>
</gene>
<dbReference type="AlphaFoldDB" id="W0JNL0"/>
<name>W0JNL0_9EURY</name>
<sequence>MHSRRKSALLWGLVGAMAFLAVLQGYTLARGPLLSITRAVLVATVVGGMTALVAYGLEHRIAEWTAKRAEER</sequence>
<dbReference type="Pfam" id="PF25938">
    <property type="entry name" value="DUF7981"/>
    <property type="match status" value="1"/>
</dbReference>
<dbReference type="eggNOG" id="arCOG06419">
    <property type="taxonomic scope" value="Archaea"/>
</dbReference>
<organism evidence="3 4">
    <name type="scientific">Halostagnicola larsenii XH-48</name>
    <dbReference type="NCBI Taxonomy" id="797299"/>
    <lineage>
        <taxon>Archaea</taxon>
        <taxon>Methanobacteriati</taxon>
        <taxon>Methanobacteriota</taxon>
        <taxon>Stenosarchaea group</taxon>
        <taxon>Halobacteria</taxon>
        <taxon>Halobacteriales</taxon>
        <taxon>Natrialbaceae</taxon>
        <taxon>Halostagnicola</taxon>
    </lineage>
</organism>
<keyword evidence="1" id="KW-1133">Transmembrane helix</keyword>
<evidence type="ECO:0000313" key="3">
    <source>
        <dbReference type="EMBL" id="AHG00194.1"/>
    </source>
</evidence>
<dbReference type="GeneID" id="25146049"/>